<sequence length="809" mass="90387">MREHDVGGAQFILEPSGRNVVGSRYAVTVKCVGLMAVEVGRMRGLTELQIPCEACIKRGCSAICPDGSLVVDKNNRYILPSPLTNTDLTPTRPSLVLANTEELHDEIDRLRVRLLEVEQELRLAKEKEKETSRSPHRSTDSSAGSSPLTGLDAGSPPSTSSLCGQEGLTEEEEESFIDAFGSLTIGPRGETKFFGKTARSEFLIHANVRRPYFNTEFPALSKALLDASTSAPQCYRRSIACEEPVRRELLQALPPLSEACRLCEIFLEHGRYMYCPLPREEVFDEILSSVYRAGLPTLDAPDAVALLFILLAHATYADPARAPYASASDDFYILSRVALNLMPPLRETTVMWVRAFAYQAQYTELRDFEGTSMPWIDISNAFKFGQSIGLHLKSSRWKLDEQTARKRSSLFWQLFVADAWLSFSFGRPPAMDMSYLECDLPPDEEETLDASGNRQVGFHQWVVHYSLMMRTVVMPAAFAAKTPPYAAILDLDRKVREFYVPERLRPVCVQIDRATPMYVHMQRWMVLSYRENTLLHLHRGYFAQALQDSPDEPLKHKYGLSAIAAYRSAYRLIKYFDELFEEFAYPIDRLSLGWSHMLTASIVMCLFITRSRVSKITRSAMEMLDAAHSFFTRAAETSRAAAHSLDVVQRLHRLAHSTLDNLQGADAVLPCSELDRLGGKTTLTADPESPPAQPQPSPTPSQFQFLESLPGNTHPTIMRDMMAFEGAAEEVRPPQSMFDFPPVSVQPPPLPVWDFGGGFEWAQFGNGVEGAGAGGVPVAPPVPDVPEEQPLVLDSTWQSFVEQLGIEQI</sequence>
<evidence type="ECO:0000259" key="4">
    <source>
        <dbReference type="SMART" id="SM00906"/>
    </source>
</evidence>
<dbReference type="RefSeq" id="XP_007860562.1">
    <property type="nucleotide sequence ID" value="XM_007862371.1"/>
</dbReference>
<feature type="compositionally biased region" description="Pro residues" evidence="3">
    <location>
        <begin position="688"/>
        <end position="699"/>
    </location>
</feature>
<organism evidence="5 6">
    <name type="scientific">Gloeophyllum trabeum (strain ATCC 11539 / FP-39264 / Madison 617)</name>
    <name type="common">Brown rot fungus</name>
    <dbReference type="NCBI Taxonomy" id="670483"/>
    <lineage>
        <taxon>Eukaryota</taxon>
        <taxon>Fungi</taxon>
        <taxon>Dikarya</taxon>
        <taxon>Basidiomycota</taxon>
        <taxon>Agaricomycotina</taxon>
        <taxon>Agaricomycetes</taxon>
        <taxon>Gloeophyllales</taxon>
        <taxon>Gloeophyllaceae</taxon>
        <taxon>Gloeophyllum</taxon>
    </lineage>
</organism>
<keyword evidence="6" id="KW-1185">Reference proteome</keyword>
<comment type="subcellular location">
    <subcellularLocation>
        <location evidence="1">Nucleus</location>
    </subcellularLocation>
</comment>
<name>S7QL98_GLOTA</name>
<dbReference type="GO" id="GO:0006351">
    <property type="term" value="P:DNA-templated transcription"/>
    <property type="evidence" value="ECO:0007669"/>
    <property type="project" value="InterPro"/>
</dbReference>
<accession>S7QL98</accession>
<evidence type="ECO:0000256" key="1">
    <source>
        <dbReference type="ARBA" id="ARBA00004123"/>
    </source>
</evidence>
<evidence type="ECO:0000313" key="6">
    <source>
        <dbReference type="Proteomes" id="UP000030669"/>
    </source>
</evidence>
<reference evidence="5 6" key="1">
    <citation type="journal article" date="2012" name="Science">
        <title>The Paleozoic origin of enzymatic lignin decomposition reconstructed from 31 fungal genomes.</title>
        <authorList>
            <person name="Floudas D."/>
            <person name="Binder M."/>
            <person name="Riley R."/>
            <person name="Barry K."/>
            <person name="Blanchette R.A."/>
            <person name="Henrissat B."/>
            <person name="Martinez A.T."/>
            <person name="Otillar R."/>
            <person name="Spatafora J.W."/>
            <person name="Yadav J.S."/>
            <person name="Aerts A."/>
            <person name="Benoit I."/>
            <person name="Boyd A."/>
            <person name="Carlson A."/>
            <person name="Copeland A."/>
            <person name="Coutinho P.M."/>
            <person name="de Vries R.P."/>
            <person name="Ferreira P."/>
            <person name="Findley K."/>
            <person name="Foster B."/>
            <person name="Gaskell J."/>
            <person name="Glotzer D."/>
            <person name="Gorecki P."/>
            <person name="Heitman J."/>
            <person name="Hesse C."/>
            <person name="Hori C."/>
            <person name="Igarashi K."/>
            <person name="Jurgens J.A."/>
            <person name="Kallen N."/>
            <person name="Kersten P."/>
            <person name="Kohler A."/>
            <person name="Kuees U."/>
            <person name="Kumar T.K.A."/>
            <person name="Kuo A."/>
            <person name="LaButti K."/>
            <person name="Larrondo L.F."/>
            <person name="Lindquist E."/>
            <person name="Ling A."/>
            <person name="Lombard V."/>
            <person name="Lucas S."/>
            <person name="Lundell T."/>
            <person name="Martin R."/>
            <person name="McLaughlin D.J."/>
            <person name="Morgenstern I."/>
            <person name="Morin E."/>
            <person name="Murat C."/>
            <person name="Nagy L.G."/>
            <person name="Nolan M."/>
            <person name="Ohm R.A."/>
            <person name="Patyshakuliyeva A."/>
            <person name="Rokas A."/>
            <person name="Ruiz-Duenas F.J."/>
            <person name="Sabat G."/>
            <person name="Salamov A."/>
            <person name="Samejima M."/>
            <person name="Schmutz J."/>
            <person name="Slot J.C."/>
            <person name="St John F."/>
            <person name="Stenlid J."/>
            <person name="Sun H."/>
            <person name="Sun S."/>
            <person name="Syed K."/>
            <person name="Tsang A."/>
            <person name="Wiebenga A."/>
            <person name="Young D."/>
            <person name="Pisabarro A."/>
            <person name="Eastwood D.C."/>
            <person name="Martin F."/>
            <person name="Cullen D."/>
            <person name="Grigoriev I.V."/>
            <person name="Hibbett D.S."/>
        </authorList>
    </citation>
    <scope>NUCLEOTIDE SEQUENCE [LARGE SCALE GENOMIC DNA]</scope>
    <source>
        <strain evidence="5 6">ATCC 11539</strain>
    </source>
</reference>
<dbReference type="GO" id="GO:0008270">
    <property type="term" value="F:zinc ion binding"/>
    <property type="evidence" value="ECO:0007669"/>
    <property type="project" value="InterPro"/>
</dbReference>
<dbReference type="GO" id="GO:0003677">
    <property type="term" value="F:DNA binding"/>
    <property type="evidence" value="ECO:0007669"/>
    <property type="project" value="InterPro"/>
</dbReference>
<keyword evidence="2" id="KW-0539">Nucleus</keyword>
<dbReference type="SMART" id="SM00906">
    <property type="entry name" value="Fungal_trans"/>
    <property type="match status" value="1"/>
</dbReference>
<evidence type="ECO:0000256" key="3">
    <source>
        <dbReference type="SAM" id="MobiDB-lite"/>
    </source>
</evidence>
<feature type="domain" description="Xylanolytic transcriptional activator regulatory" evidence="4">
    <location>
        <begin position="374"/>
        <end position="447"/>
    </location>
</feature>
<dbReference type="PANTHER" id="PTHR31001">
    <property type="entry name" value="UNCHARACTERIZED TRANSCRIPTIONAL REGULATORY PROTEIN"/>
    <property type="match status" value="1"/>
</dbReference>
<dbReference type="Pfam" id="PF04082">
    <property type="entry name" value="Fungal_trans"/>
    <property type="match status" value="1"/>
</dbReference>
<dbReference type="eggNOG" id="ENOG502SIP3">
    <property type="taxonomic scope" value="Eukaryota"/>
</dbReference>
<dbReference type="AlphaFoldDB" id="S7QL98"/>
<dbReference type="InterPro" id="IPR007219">
    <property type="entry name" value="XnlR_reg_dom"/>
</dbReference>
<evidence type="ECO:0000256" key="2">
    <source>
        <dbReference type="ARBA" id="ARBA00023242"/>
    </source>
</evidence>
<protein>
    <recommendedName>
        <fullName evidence="4">Xylanolytic transcriptional activator regulatory domain-containing protein</fullName>
    </recommendedName>
</protein>
<feature type="region of interest" description="Disordered" evidence="3">
    <location>
        <begin position="678"/>
        <end position="705"/>
    </location>
</feature>
<feature type="region of interest" description="Disordered" evidence="3">
    <location>
        <begin position="124"/>
        <end position="168"/>
    </location>
</feature>
<dbReference type="GeneID" id="19301009"/>
<dbReference type="GO" id="GO:0005634">
    <property type="term" value="C:nucleus"/>
    <property type="evidence" value="ECO:0007669"/>
    <property type="project" value="UniProtKB-SubCell"/>
</dbReference>
<dbReference type="HOGENOM" id="CLU_007340_4_0_1"/>
<dbReference type="EMBL" id="KB469296">
    <property type="protein sequence ID" value="EPQ60077.1"/>
    <property type="molecule type" value="Genomic_DNA"/>
</dbReference>
<dbReference type="CDD" id="cd12148">
    <property type="entry name" value="fungal_TF_MHR"/>
    <property type="match status" value="1"/>
</dbReference>
<dbReference type="OrthoDB" id="424974at2759"/>
<dbReference type="InterPro" id="IPR050613">
    <property type="entry name" value="Sec_Metabolite_Reg"/>
</dbReference>
<dbReference type="KEGG" id="gtr:GLOTRDRAFT_123836"/>
<gene>
    <name evidence="5" type="ORF">GLOTRDRAFT_123836</name>
</gene>
<dbReference type="PANTHER" id="PTHR31001:SF56">
    <property type="entry name" value="ZN(2)-C6 FUNGAL-TYPE DOMAIN-CONTAINING PROTEIN"/>
    <property type="match status" value="1"/>
</dbReference>
<proteinExistence type="predicted"/>
<feature type="compositionally biased region" description="Basic and acidic residues" evidence="3">
    <location>
        <begin position="124"/>
        <end position="139"/>
    </location>
</feature>
<evidence type="ECO:0000313" key="5">
    <source>
        <dbReference type="EMBL" id="EPQ60077.1"/>
    </source>
</evidence>
<dbReference type="Proteomes" id="UP000030669">
    <property type="component" value="Unassembled WGS sequence"/>
</dbReference>
<dbReference type="OMA" id="CETCVKR"/>